<feature type="region of interest" description="Disordered" evidence="1">
    <location>
        <begin position="528"/>
        <end position="579"/>
    </location>
</feature>
<evidence type="ECO:0000313" key="3">
    <source>
        <dbReference type="Proteomes" id="UP000037069"/>
    </source>
</evidence>
<comment type="caution">
    <text evidence="2">The sequence shown here is derived from an EMBL/GenBank/DDBJ whole genome shotgun (WGS) entry which is preliminary data.</text>
</comment>
<feature type="compositionally biased region" description="Low complexity" evidence="1">
    <location>
        <begin position="51"/>
        <end position="60"/>
    </location>
</feature>
<feature type="compositionally biased region" description="Polar residues" evidence="1">
    <location>
        <begin position="1"/>
        <end position="24"/>
    </location>
</feature>
<organism evidence="2 3">
    <name type="scientific">Lucilia cuprina</name>
    <name type="common">Green bottle fly</name>
    <name type="synonym">Australian sheep blowfly</name>
    <dbReference type="NCBI Taxonomy" id="7375"/>
    <lineage>
        <taxon>Eukaryota</taxon>
        <taxon>Metazoa</taxon>
        <taxon>Ecdysozoa</taxon>
        <taxon>Arthropoda</taxon>
        <taxon>Hexapoda</taxon>
        <taxon>Insecta</taxon>
        <taxon>Pterygota</taxon>
        <taxon>Neoptera</taxon>
        <taxon>Endopterygota</taxon>
        <taxon>Diptera</taxon>
        <taxon>Brachycera</taxon>
        <taxon>Muscomorpha</taxon>
        <taxon>Oestroidea</taxon>
        <taxon>Calliphoridae</taxon>
        <taxon>Luciliinae</taxon>
        <taxon>Lucilia</taxon>
    </lineage>
</organism>
<evidence type="ECO:0000256" key="1">
    <source>
        <dbReference type="SAM" id="MobiDB-lite"/>
    </source>
</evidence>
<accession>A0A0L0CJM2</accession>
<feature type="compositionally biased region" description="Low complexity" evidence="1">
    <location>
        <begin position="539"/>
        <end position="551"/>
    </location>
</feature>
<keyword evidence="3" id="KW-1185">Reference proteome</keyword>
<sequence>MSAKTSTQPGRRTPLSLSGTVTKPHQNKAGSNAGGHNANGHTSNKQDNKLQQAKTEQQQQTVNTADTKENPNKKQQADKKQQQQQNENNKKSNEKNQNGVNSNKQQQVNESKQQQNKDKQNGNENKINEKEKKEKTDKPNKSDKLEKQQDKVEKGEKVDTKIKENKVDDDKKQEQEKSDNKKDEKLSKDVKENKEDQKVAESNEKIEAQQIKNDDKKSKDENQVKNADQTPKENVENMDVVEEQTSQQKSPPVTPKSNSKANKTSTPVNKTPTKATEKTPQKSTPSKTAVKTTPITKREVTTTVDDNDDIEMEPLAIESSPVKSLETQDVAHINIAPSATSTPGKSLLPKRNPVAPKSDVQLAMQSGISPERPRAFSQISGRKSIRPISDYTPSKFQCNSQFRESYRRINTELDVTNTSMNVTVGSEVPNNLSFSFFGRGRKRDRTPPQHSQSAIGELQTDMEISPPKRARLDMHGFFSAVSSPLSLLRNRFSKATLQSSTPVKLQEKLNAAEDEIEVQNVSGVSVHEDIGKSDKETTETNTTANDDNNATLGEEAKESKLKTDIETPTSAQGDSEGKGFTDVSLKTCGMEQSCEQSDIKITETPLQPVVGDPMAKNKRCIVM</sequence>
<evidence type="ECO:0000313" key="2">
    <source>
        <dbReference type="EMBL" id="KNC32446.1"/>
    </source>
</evidence>
<feature type="region of interest" description="Disordered" evidence="1">
    <location>
        <begin position="1"/>
        <end position="311"/>
    </location>
</feature>
<feature type="compositionally biased region" description="Low complexity" evidence="1">
    <location>
        <begin position="29"/>
        <end position="43"/>
    </location>
</feature>
<dbReference type="OrthoDB" id="8048461at2759"/>
<feature type="compositionally biased region" description="Polar residues" evidence="1">
    <location>
        <begin position="243"/>
        <end position="274"/>
    </location>
</feature>
<feature type="compositionally biased region" description="Polar residues" evidence="1">
    <location>
        <begin position="281"/>
        <end position="295"/>
    </location>
</feature>
<proteinExistence type="predicted"/>
<dbReference type="EMBL" id="JRES01000310">
    <property type="protein sequence ID" value="KNC32446.1"/>
    <property type="molecule type" value="Genomic_DNA"/>
</dbReference>
<protein>
    <submittedName>
        <fullName evidence="2">Uncharacterized protein</fullName>
    </submittedName>
</protein>
<feature type="compositionally biased region" description="Basic and acidic residues" evidence="1">
    <location>
        <begin position="66"/>
        <end position="81"/>
    </location>
</feature>
<reference evidence="2 3" key="1">
    <citation type="journal article" date="2015" name="Nat. Commun.">
        <title>Lucilia cuprina genome unlocks parasitic fly biology to underpin future interventions.</title>
        <authorList>
            <person name="Anstead C.A."/>
            <person name="Korhonen P.K."/>
            <person name="Young N.D."/>
            <person name="Hall R.S."/>
            <person name="Jex A.R."/>
            <person name="Murali S.C."/>
            <person name="Hughes D.S."/>
            <person name="Lee S.F."/>
            <person name="Perry T."/>
            <person name="Stroehlein A.J."/>
            <person name="Ansell B.R."/>
            <person name="Breugelmans B."/>
            <person name="Hofmann A."/>
            <person name="Qu J."/>
            <person name="Dugan S."/>
            <person name="Lee S.L."/>
            <person name="Chao H."/>
            <person name="Dinh H."/>
            <person name="Han Y."/>
            <person name="Doddapaneni H.V."/>
            <person name="Worley K.C."/>
            <person name="Muzny D.M."/>
            <person name="Ioannidis P."/>
            <person name="Waterhouse R.M."/>
            <person name="Zdobnov E.M."/>
            <person name="James P.J."/>
            <person name="Bagnall N.H."/>
            <person name="Kotze A.C."/>
            <person name="Gibbs R.A."/>
            <person name="Richards S."/>
            <person name="Batterham P."/>
            <person name="Gasser R.B."/>
        </authorList>
    </citation>
    <scope>NUCLEOTIDE SEQUENCE [LARGE SCALE GENOMIC DNA]</scope>
    <source>
        <strain evidence="2 3">LS</strain>
        <tissue evidence="2">Full body</tissue>
    </source>
</reference>
<feature type="compositionally biased region" description="Basic and acidic residues" evidence="1">
    <location>
        <begin position="554"/>
        <end position="565"/>
    </location>
</feature>
<feature type="compositionally biased region" description="Low complexity" evidence="1">
    <location>
        <begin position="95"/>
        <end position="114"/>
    </location>
</feature>
<name>A0A0L0CJM2_LUCCU</name>
<gene>
    <name evidence="2" type="ORF">FF38_05021</name>
</gene>
<dbReference type="OMA" id="CTNTSMN"/>
<feature type="compositionally biased region" description="Basic and acidic residues" evidence="1">
    <location>
        <begin position="528"/>
        <end position="538"/>
    </location>
</feature>
<feature type="compositionally biased region" description="Basic and acidic residues" evidence="1">
    <location>
        <begin position="115"/>
        <end position="223"/>
    </location>
</feature>
<dbReference type="AlphaFoldDB" id="A0A0L0CJM2"/>
<feature type="region of interest" description="Disordered" evidence="1">
    <location>
        <begin position="365"/>
        <end position="392"/>
    </location>
</feature>
<dbReference type="Proteomes" id="UP000037069">
    <property type="component" value="Unassembled WGS sequence"/>
</dbReference>